<evidence type="ECO:0000256" key="4">
    <source>
        <dbReference type="ARBA" id="ARBA00022597"/>
    </source>
</evidence>
<dbReference type="HOGENOM" id="CLU_029688_1_0_9"/>
<dbReference type="Pfam" id="PF02378">
    <property type="entry name" value="PTS_EIIC"/>
    <property type="match status" value="1"/>
</dbReference>
<dbReference type="GO" id="GO:0005886">
    <property type="term" value="C:plasma membrane"/>
    <property type="evidence" value="ECO:0007669"/>
    <property type="project" value="UniProtKB-SubCell"/>
</dbReference>
<feature type="domain" description="PTS EIIC type-3" evidence="10">
    <location>
        <begin position="7"/>
        <end position="423"/>
    </location>
</feature>
<protein>
    <recommendedName>
        <fullName evidence="8">Permease IIC component</fullName>
    </recommendedName>
</protein>
<comment type="function">
    <text evidence="8">The phosphoenolpyruvate-dependent sugar phosphotransferase system (PTS), a major carbohydrate active -transport system, catalyzes the phosphorylation of incoming sugar substrates concomitant with their translocation across the cell membrane.</text>
</comment>
<dbReference type="Proteomes" id="UP000016721">
    <property type="component" value="Unassembled WGS sequence"/>
</dbReference>
<dbReference type="InterPro" id="IPR003352">
    <property type="entry name" value="PTS_EIIC"/>
</dbReference>
<evidence type="ECO:0000313" key="12">
    <source>
        <dbReference type="Proteomes" id="UP000016721"/>
    </source>
</evidence>
<proteinExistence type="predicted"/>
<accession>U2PPH8</accession>
<dbReference type="STRING" id="1294142.CINTURNW_4410"/>
<evidence type="ECO:0000259" key="10">
    <source>
        <dbReference type="PROSITE" id="PS51105"/>
    </source>
</evidence>
<dbReference type="PATRIC" id="fig|1294142.3.peg.4555"/>
<feature type="transmembrane region" description="Helical" evidence="9">
    <location>
        <begin position="394"/>
        <end position="423"/>
    </location>
</feature>
<dbReference type="OrthoDB" id="1641940at2"/>
<feature type="transmembrane region" description="Helical" evidence="9">
    <location>
        <begin position="72"/>
        <end position="95"/>
    </location>
</feature>
<feature type="transmembrane region" description="Helical" evidence="9">
    <location>
        <begin position="102"/>
        <end position="122"/>
    </location>
</feature>
<keyword evidence="7 8" id="KW-0472">Membrane</keyword>
<dbReference type="InterPro" id="IPR004501">
    <property type="entry name" value="PTS_EIIC_3"/>
</dbReference>
<feature type="transmembrane region" description="Helical" evidence="9">
    <location>
        <begin position="226"/>
        <end position="249"/>
    </location>
</feature>
<feature type="transmembrane region" description="Helical" evidence="9">
    <location>
        <begin position="142"/>
        <end position="165"/>
    </location>
</feature>
<dbReference type="AlphaFoldDB" id="U2PPH8"/>
<dbReference type="GO" id="GO:0009401">
    <property type="term" value="P:phosphoenolpyruvate-dependent sugar phosphotransferase system"/>
    <property type="evidence" value="ECO:0007669"/>
    <property type="project" value="InterPro"/>
</dbReference>
<dbReference type="PANTHER" id="PTHR33989:SF4">
    <property type="entry name" value="PTS SYSTEM N,N'-DIACETYLCHITOBIOSE-SPECIFIC EIIC COMPONENT"/>
    <property type="match status" value="1"/>
</dbReference>
<dbReference type="GO" id="GO:1901264">
    <property type="term" value="P:carbohydrate derivative transport"/>
    <property type="evidence" value="ECO:0007669"/>
    <property type="project" value="TreeGrafter"/>
</dbReference>
<evidence type="ECO:0000256" key="6">
    <source>
        <dbReference type="ARBA" id="ARBA00022989"/>
    </source>
</evidence>
<dbReference type="InterPro" id="IPR051088">
    <property type="entry name" value="PTS_Sugar-EIIC/EIIB"/>
</dbReference>
<name>U2PPH8_9CLOT</name>
<evidence type="ECO:0000313" key="11">
    <source>
        <dbReference type="EMBL" id="ERK28345.1"/>
    </source>
</evidence>
<feature type="transmembrane region" description="Helical" evidence="9">
    <location>
        <begin position="186"/>
        <end position="206"/>
    </location>
</feature>
<keyword evidence="12" id="KW-1185">Reference proteome</keyword>
<evidence type="ECO:0000256" key="1">
    <source>
        <dbReference type="ARBA" id="ARBA00004651"/>
    </source>
</evidence>
<keyword evidence="6 9" id="KW-1133">Transmembrane helix</keyword>
<gene>
    <name evidence="11" type="ORF">CINTURNW_4410</name>
</gene>
<evidence type="ECO:0000256" key="8">
    <source>
        <dbReference type="PIRNR" id="PIRNR006351"/>
    </source>
</evidence>
<dbReference type="InterPro" id="IPR004796">
    <property type="entry name" value="PTS_IIC_cello"/>
</dbReference>
<comment type="subcellular location">
    <subcellularLocation>
        <location evidence="1">Cell membrane</location>
        <topology evidence="1">Multi-pass membrane protein</topology>
    </subcellularLocation>
</comment>
<dbReference type="PROSITE" id="PS51105">
    <property type="entry name" value="PTS_EIIC_TYPE_3"/>
    <property type="match status" value="1"/>
</dbReference>
<feature type="transmembrane region" description="Helical" evidence="9">
    <location>
        <begin position="298"/>
        <end position="318"/>
    </location>
</feature>
<keyword evidence="5 9" id="KW-0812">Transmembrane</keyword>
<evidence type="ECO:0000256" key="9">
    <source>
        <dbReference type="SAM" id="Phobius"/>
    </source>
</evidence>
<sequence length="450" mass="48583">MDKSSNFSEKIIEGVMKFVSLKGVVAVKDGIMYTLPLTLIGSVFLLLAQLPIPAFNNWMAAQFGKNWTAPLLQAYNSSFNILAVFAVFGIAYIYVKNEDYEPVAAGIIAEVVFFLTLDQFSSVTDPTTKAVTTVAGVIPRTWLGGKGMVAAIIIGLIVGWVYTWFLRKKITIKLPDGVPAGVSNQFAALIPGLVIIVGATVVYQFFKVVLNTTLIEWIYKVLQTPLQGFSDSFVGALVLGFLVPFFWWFGVHGSQIVGSVFTALTTANMATNQSIIEAGQELTIANGATVVTEQFRSLFLQFGGSGLTLGLVFAMIIAGKSAQSKSLGKIALVPGLFNINEPVIFGFPIVMNPLMFVPFVAAPTVTAIICYLAIKTGMVPPFSGVTVPWTTPPIISGLLVLGWRGALLQAIIMVISTVIYFPFFKKQDAINLKQEQEAAEETAVSDSVEM</sequence>
<dbReference type="PIRSF" id="PIRSF006351">
    <property type="entry name" value="PTS_EIIC-Cellobiose"/>
    <property type="match status" value="1"/>
</dbReference>
<evidence type="ECO:0000256" key="7">
    <source>
        <dbReference type="ARBA" id="ARBA00023136"/>
    </source>
</evidence>
<dbReference type="NCBIfam" id="TIGR00410">
    <property type="entry name" value="lacE"/>
    <property type="match status" value="1"/>
</dbReference>
<feature type="transmembrane region" description="Helical" evidence="9">
    <location>
        <begin position="31"/>
        <end position="52"/>
    </location>
</feature>
<evidence type="ECO:0000256" key="5">
    <source>
        <dbReference type="ARBA" id="ARBA00022692"/>
    </source>
</evidence>
<dbReference type="GO" id="GO:0008982">
    <property type="term" value="F:protein-N(PI)-phosphohistidine-sugar phosphotransferase activity"/>
    <property type="evidence" value="ECO:0007669"/>
    <property type="project" value="UniProtKB-UniRule"/>
</dbReference>
<keyword evidence="4 8" id="KW-0762">Sugar transport</keyword>
<organism evidence="11 12">
    <name type="scientific">Clostridium intestinale URNW</name>
    <dbReference type="NCBI Taxonomy" id="1294142"/>
    <lineage>
        <taxon>Bacteria</taxon>
        <taxon>Bacillati</taxon>
        <taxon>Bacillota</taxon>
        <taxon>Clostridia</taxon>
        <taxon>Eubacteriales</taxon>
        <taxon>Clostridiaceae</taxon>
        <taxon>Clostridium</taxon>
    </lineage>
</organism>
<dbReference type="RefSeq" id="WP_021804249.1">
    <property type="nucleotide sequence ID" value="NZ_KI273145.1"/>
</dbReference>
<comment type="caution">
    <text evidence="11">The sequence shown here is derived from an EMBL/GenBank/DDBJ whole genome shotgun (WGS) entry which is preliminary data.</text>
</comment>
<keyword evidence="3 8" id="KW-1003">Cell membrane</keyword>
<dbReference type="eggNOG" id="COG1455">
    <property type="taxonomic scope" value="Bacteria"/>
</dbReference>
<keyword evidence="2 8" id="KW-0813">Transport</keyword>
<dbReference type="EMBL" id="APJA01000035">
    <property type="protein sequence ID" value="ERK28345.1"/>
    <property type="molecule type" value="Genomic_DNA"/>
</dbReference>
<dbReference type="PANTHER" id="PTHR33989">
    <property type="match status" value="1"/>
</dbReference>
<evidence type="ECO:0000256" key="3">
    <source>
        <dbReference type="ARBA" id="ARBA00022475"/>
    </source>
</evidence>
<evidence type="ECO:0000256" key="2">
    <source>
        <dbReference type="ARBA" id="ARBA00022448"/>
    </source>
</evidence>
<reference evidence="11 12" key="1">
    <citation type="journal article" date="2013" name="Genome Announc.">
        <title>Draft Genome Sequence of the Hydrogen- and Ethanol-Producing Bacterium Clostridium intestinale Strain URNW.</title>
        <authorList>
            <person name="Lal S."/>
            <person name="Ramachandran U."/>
            <person name="Zhang X."/>
            <person name="Sparling R."/>
            <person name="Levin D.B."/>
        </authorList>
    </citation>
    <scope>NUCLEOTIDE SEQUENCE [LARGE SCALE GENOMIC DNA]</scope>
    <source>
        <strain evidence="11 12">URNW</strain>
    </source>
</reference>